<evidence type="ECO:0000313" key="2">
    <source>
        <dbReference type="Proteomes" id="UP001501442"/>
    </source>
</evidence>
<dbReference type="NCBIfam" id="NF035938">
    <property type="entry name" value="EboA_domain"/>
    <property type="match status" value="1"/>
</dbReference>
<accession>A0ABP8USG7</accession>
<keyword evidence="2" id="KW-1185">Reference proteome</keyword>
<organism evidence="1 2">
    <name type="scientific">Actinoallomurus vinaceus</name>
    <dbReference type="NCBI Taxonomy" id="1080074"/>
    <lineage>
        <taxon>Bacteria</taxon>
        <taxon>Bacillati</taxon>
        <taxon>Actinomycetota</taxon>
        <taxon>Actinomycetes</taxon>
        <taxon>Streptosporangiales</taxon>
        <taxon>Thermomonosporaceae</taxon>
        <taxon>Actinoallomurus</taxon>
    </lineage>
</organism>
<proteinExistence type="predicted"/>
<dbReference type="RefSeq" id="WP_345441743.1">
    <property type="nucleotide sequence ID" value="NZ_BAABHK010000022.1"/>
</dbReference>
<sequence>MKTEQIHGRLTDLLSPAAMRWAEASCAAVAAHPPALFELSAVAGLRCGRAPLGCDLPDWTADDAVRALMLCSLPLDGPELVETVAAVYRQGDTLERRAVLRTLPLLAIGDEAVPLVRDALRTNDPRLIAVALGPYAAEQLDQRSWRDGVLKCLFMGVPLVAVAGLDRRSDPELIRMFRDYAAERAAAGRSVPTDLRILLDSQET</sequence>
<protein>
    <submittedName>
        <fullName evidence="1">EboA domain-containing protein</fullName>
    </submittedName>
</protein>
<dbReference type="EMBL" id="BAABHK010000022">
    <property type="protein sequence ID" value="GAA4638360.1"/>
    <property type="molecule type" value="Genomic_DNA"/>
</dbReference>
<name>A0ABP8USG7_9ACTN</name>
<gene>
    <name evidence="1" type="ORF">GCM10023196_095750</name>
</gene>
<dbReference type="InterPro" id="IPR047715">
    <property type="entry name" value="EboA_dom"/>
</dbReference>
<comment type="caution">
    <text evidence="1">The sequence shown here is derived from an EMBL/GenBank/DDBJ whole genome shotgun (WGS) entry which is preliminary data.</text>
</comment>
<reference evidence="2" key="1">
    <citation type="journal article" date="2019" name="Int. J. Syst. Evol. Microbiol.">
        <title>The Global Catalogue of Microorganisms (GCM) 10K type strain sequencing project: providing services to taxonomists for standard genome sequencing and annotation.</title>
        <authorList>
            <consortium name="The Broad Institute Genomics Platform"/>
            <consortium name="The Broad Institute Genome Sequencing Center for Infectious Disease"/>
            <person name="Wu L."/>
            <person name="Ma J."/>
        </authorList>
    </citation>
    <scope>NUCLEOTIDE SEQUENCE [LARGE SCALE GENOMIC DNA]</scope>
    <source>
        <strain evidence="2">JCM 17939</strain>
    </source>
</reference>
<evidence type="ECO:0000313" key="1">
    <source>
        <dbReference type="EMBL" id="GAA4638360.1"/>
    </source>
</evidence>
<dbReference type="Proteomes" id="UP001501442">
    <property type="component" value="Unassembled WGS sequence"/>
</dbReference>